<organism evidence="1 2">
    <name type="scientific">Paraburkholderia steynii</name>
    <dbReference type="NCBI Taxonomy" id="1245441"/>
    <lineage>
        <taxon>Bacteria</taxon>
        <taxon>Pseudomonadati</taxon>
        <taxon>Pseudomonadota</taxon>
        <taxon>Betaproteobacteria</taxon>
        <taxon>Burkholderiales</taxon>
        <taxon>Burkholderiaceae</taxon>
        <taxon>Paraburkholderia</taxon>
    </lineage>
</organism>
<reference evidence="1 2" key="1">
    <citation type="submission" date="2017-02" db="EMBL/GenBank/DDBJ databases">
        <title>Paraburkholderia sophoroidis sp. nov. and Paraburkholderia steynii sp. nov. rhizobial symbionts of the fynbos legume Hypocalyptus sophoroides.</title>
        <authorList>
            <person name="Steenkamp E.T."/>
            <person name="Beukes C.W."/>
            <person name="Van Zyl E."/>
            <person name="Avontuur J."/>
            <person name="Chan W.Y."/>
            <person name="Hassen A."/>
            <person name="Palmer M."/>
            <person name="Mthombeni L."/>
            <person name="Phalane F."/>
            <person name="Sereme K."/>
            <person name="Venter S.N."/>
        </authorList>
    </citation>
    <scope>NUCLEOTIDE SEQUENCE [LARGE SCALE GENOMIC DNA]</scope>
    <source>
        <strain evidence="1 2">HC1.1ba</strain>
    </source>
</reference>
<dbReference type="EMBL" id="MWML01000762">
    <property type="protein sequence ID" value="TCG02771.1"/>
    <property type="molecule type" value="Genomic_DNA"/>
</dbReference>
<proteinExistence type="predicted"/>
<dbReference type="AlphaFoldDB" id="A0A4R0XA73"/>
<gene>
    <name evidence="1" type="ORF">BZM27_53365</name>
</gene>
<comment type="caution">
    <text evidence="1">The sequence shown here is derived from an EMBL/GenBank/DDBJ whole genome shotgun (WGS) entry which is preliminary data.</text>
</comment>
<evidence type="ECO:0000313" key="1">
    <source>
        <dbReference type="EMBL" id="TCG02771.1"/>
    </source>
</evidence>
<accession>A0A4R0XA73</accession>
<feature type="non-terminal residue" evidence="1">
    <location>
        <position position="62"/>
    </location>
</feature>
<keyword evidence="2" id="KW-1185">Reference proteome</keyword>
<sequence>MTDISSPADPVINVIEQDIFGRPRADVLSSDEGRDHRLDEAAMGSVAARRRREFDAARARQR</sequence>
<dbReference type="Proteomes" id="UP000294200">
    <property type="component" value="Unassembled WGS sequence"/>
</dbReference>
<name>A0A4R0XA73_9BURK</name>
<protein>
    <submittedName>
        <fullName evidence="1">Uncharacterized protein</fullName>
    </submittedName>
</protein>
<evidence type="ECO:0000313" key="2">
    <source>
        <dbReference type="Proteomes" id="UP000294200"/>
    </source>
</evidence>